<organism evidence="2 3">
    <name type="scientific">Mediterraneibacter hominis</name>
    <dbReference type="NCBI Taxonomy" id="2763054"/>
    <lineage>
        <taxon>Bacteria</taxon>
        <taxon>Bacillati</taxon>
        <taxon>Bacillota</taxon>
        <taxon>Clostridia</taxon>
        <taxon>Lachnospirales</taxon>
        <taxon>Lachnospiraceae</taxon>
        <taxon>Mediterraneibacter</taxon>
    </lineage>
</organism>
<protein>
    <submittedName>
        <fullName evidence="2">DUF1275 domain-containing protein</fullName>
    </submittedName>
</protein>
<proteinExistence type="predicted"/>
<keyword evidence="1" id="KW-1133">Transmembrane helix</keyword>
<feature type="transmembrane region" description="Helical" evidence="1">
    <location>
        <begin position="12"/>
        <end position="30"/>
    </location>
</feature>
<comment type="caution">
    <text evidence="2">The sequence shown here is derived from an EMBL/GenBank/DDBJ whole genome shotgun (WGS) entry which is preliminary data.</text>
</comment>
<evidence type="ECO:0000256" key="1">
    <source>
        <dbReference type="SAM" id="Phobius"/>
    </source>
</evidence>
<reference evidence="2" key="1">
    <citation type="submission" date="2020-08" db="EMBL/GenBank/DDBJ databases">
        <title>Genome public.</title>
        <authorList>
            <person name="Liu C."/>
            <person name="Sun Q."/>
        </authorList>
    </citation>
    <scope>NUCLEOTIDE SEQUENCE</scope>
    <source>
        <strain evidence="2">NSJ-55</strain>
    </source>
</reference>
<name>A0A923LFK9_9FIRM</name>
<dbReference type="PANTHER" id="PTHR37314:SF4">
    <property type="entry name" value="UPF0700 TRANSMEMBRANE PROTEIN YOAK"/>
    <property type="match status" value="1"/>
</dbReference>
<dbReference type="PANTHER" id="PTHR37314">
    <property type="entry name" value="SLR0142 PROTEIN"/>
    <property type="match status" value="1"/>
</dbReference>
<feature type="transmembrane region" description="Helical" evidence="1">
    <location>
        <begin position="59"/>
        <end position="79"/>
    </location>
</feature>
<evidence type="ECO:0000313" key="3">
    <source>
        <dbReference type="Proteomes" id="UP000652477"/>
    </source>
</evidence>
<sequence>MEQRIPSHETFRIAALLALVGGFLDAYTYLLRGGVFANAQTGNIVLLAVNMAQKQWTKAGYYLIPIVAFAAGVFMTNLLREQLKKNGFLKFEHCILLFEAGLLFFIGFLPKECPDGIINVTISFICSLQVNTFRKVREVPYASTMCTGNLRSGTEKLFLFIVERNTEAGRSFLHYFGIILLFIIGAAAGTGFVRWLGIQSIWMCCAALLLASLLMLFEDRR</sequence>
<evidence type="ECO:0000313" key="2">
    <source>
        <dbReference type="EMBL" id="MBC5687410.1"/>
    </source>
</evidence>
<dbReference type="AlphaFoldDB" id="A0A923LFK9"/>
<dbReference type="RefSeq" id="WP_186874105.1">
    <property type="nucleotide sequence ID" value="NZ_JACOPF010000001.1"/>
</dbReference>
<keyword evidence="1" id="KW-0812">Transmembrane</keyword>
<keyword evidence="1" id="KW-0472">Membrane</keyword>
<feature type="transmembrane region" description="Helical" evidence="1">
    <location>
        <begin position="172"/>
        <end position="193"/>
    </location>
</feature>
<gene>
    <name evidence="2" type="ORF">H8S37_00475</name>
</gene>
<dbReference type="Pfam" id="PF06912">
    <property type="entry name" value="DUF1275"/>
    <property type="match status" value="1"/>
</dbReference>
<dbReference type="InterPro" id="IPR010699">
    <property type="entry name" value="DUF1275"/>
</dbReference>
<dbReference type="Proteomes" id="UP000652477">
    <property type="component" value="Unassembled WGS sequence"/>
</dbReference>
<accession>A0A923LFK9</accession>
<dbReference type="EMBL" id="JACOPF010000001">
    <property type="protein sequence ID" value="MBC5687410.1"/>
    <property type="molecule type" value="Genomic_DNA"/>
</dbReference>
<keyword evidence="3" id="KW-1185">Reference proteome</keyword>
<feature type="transmembrane region" description="Helical" evidence="1">
    <location>
        <begin position="199"/>
        <end position="217"/>
    </location>
</feature>